<gene>
    <name evidence="2" type="ORF">LTRI10_LOCUS44891</name>
</gene>
<dbReference type="AlphaFoldDB" id="A0AAV2G4H6"/>
<dbReference type="Proteomes" id="UP001497516">
    <property type="component" value="Chromosome 8"/>
</dbReference>
<keyword evidence="3" id="KW-1185">Reference proteome</keyword>
<name>A0AAV2G4H6_9ROSI</name>
<evidence type="ECO:0000256" key="1">
    <source>
        <dbReference type="SAM" id="MobiDB-lite"/>
    </source>
</evidence>
<feature type="compositionally biased region" description="Basic residues" evidence="1">
    <location>
        <begin position="1"/>
        <end position="13"/>
    </location>
</feature>
<reference evidence="2 3" key="1">
    <citation type="submission" date="2024-04" db="EMBL/GenBank/DDBJ databases">
        <authorList>
            <person name="Fracassetti M."/>
        </authorList>
    </citation>
    <scope>NUCLEOTIDE SEQUENCE [LARGE SCALE GENOMIC DNA]</scope>
</reference>
<protein>
    <submittedName>
        <fullName evidence="2">Uncharacterized protein</fullName>
    </submittedName>
</protein>
<dbReference type="EMBL" id="OZ034821">
    <property type="protein sequence ID" value="CAL1405082.1"/>
    <property type="molecule type" value="Genomic_DNA"/>
</dbReference>
<evidence type="ECO:0000313" key="2">
    <source>
        <dbReference type="EMBL" id="CAL1405082.1"/>
    </source>
</evidence>
<proteinExistence type="predicted"/>
<feature type="region of interest" description="Disordered" evidence="1">
    <location>
        <begin position="1"/>
        <end position="49"/>
    </location>
</feature>
<evidence type="ECO:0000313" key="3">
    <source>
        <dbReference type="Proteomes" id="UP001497516"/>
    </source>
</evidence>
<organism evidence="2 3">
    <name type="scientific">Linum trigynum</name>
    <dbReference type="NCBI Taxonomy" id="586398"/>
    <lineage>
        <taxon>Eukaryota</taxon>
        <taxon>Viridiplantae</taxon>
        <taxon>Streptophyta</taxon>
        <taxon>Embryophyta</taxon>
        <taxon>Tracheophyta</taxon>
        <taxon>Spermatophyta</taxon>
        <taxon>Magnoliopsida</taxon>
        <taxon>eudicotyledons</taxon>
        <taxon>Gunneridae</taxon>
        <taxon>Pentapetalae</taxon>
        <taxon>rosids</taxon>
        <taxon>fabids</taxon>
        <taxon>Malpighiales</taxon>
        <taxon>Linaceae</taxon>
        <taxon>Linum</taxon>
    </lineage>
</organism>
<sequence length="118" mass="13211">MTKSTSRVHRLHHTEKQTVAVAGNDTEPSNPSPIHHQRNKQSPTRRERQWRCRLHVVVVDCMESSLWAAQSHRRRMHEVGGGGGYTESEAAAAAARSRSAELCIIILPPDLDGSLRRV</sequence>
<accession>A0AAV2G4H6</accession>